<keyword evidence="3" id="KW-1185">Reference proteome</keyword>
<dbReference type="InParanoid" id="A0A1I4WG50"/>
<evidence type="ECO:0000313" key="3">
    <source>
        <dbReference type="Proteomes" id="UP000183413"/>
    </source>
</evidence>
<dbReference type="InterPro" id="IPR014457">
    <property type="entry name" value="UCP010260"/>
</dbReference>
<protein>
    <submittedName>
        <fullName evidence="2">Uncharacterized protein, UPF0548 family</fullName>
    </submittedName>
</protein>
<dbReference type="eggNOG" id="COG4762">
    <property type="taxonomic scope" value="Bacteria"/>
</dbReference>
<dbReference type="EMBL" id="FOVH01000001">
    <property type="protein sequence ID" value="SFN12375.1"/>
    <property type="molecule type" value="Genomic_DNA"/>
</dbReference>
<dbReference type="RefSeq" id="WP_075019697.1">
    <property type="nucleotide sequence ID" value="NZ_FOVH01000001.1"/>
</dbReference>
<dbReference type="Proteomes" id="UP000183413">
    <property type="component" value="Unassembled WGS sequence"/>
</dbReference>
<dbReference type="AlphaFoldDB" id="A0A1I4WG50"/>
<accession>A0A1I4WG50</accession>
<feature type="domain" description="DUF1990" evidence="1">
    <location>
        <begin position="7"/>
        <end position="162"/>
    </location>
</feature>
<dbReference type="Pfam" id="PF09348">
    <property type="entry name" value="DUF1990"/>
    <property type="match status" value="1"/>
</dbReference>
<dbReference type="PANTHER" id="PTHR34202:SF1">
    <property type="entry name" value="UPF0548 PROTEIN"/>
    <property type="match status" value="1"/>
</dbReference>
<dbReference type="PIRSF" id="PIRSF010260">
    <property type="entry name" value="UCP010260"/>
    <property type="match status" value="1"/>
</dbReference>
<reference evidence="2 3" key="1">
    <citation type="submission" date="2016-10" db="EMBL/GenBank/DDBJ databases">
        <authorList>
            <person name="de Groot N.N."/>
        </authorList>
    </citation>
    <scope>NUCLEOTIDE SEQUENCE [LARGE SCALE GENOMIC DNA]</scope>
    <source>
        <strain evidence="2 3">DSM 43067</strain>
    </source>
</reference>
<dbReference type="FunCoup" id="A0A1I4WG50">
    <property type="interactions" value="6"/>
</dbReference>
<evidence type="ECO:0000259" key="1">
    <source>
        <dbReference type="Pfam" id="PF09348"/>
    </source>
</evidence>
<evidence type="ECO:0000313" key="2">
    <source>
        <dbReference type="EMBL" id="SFN12375.1"/>
    </source>
</evidence>
<dbReference type="InterPro" id="IPR018960">
    <property type="entry name" value="DUF1990"/>
</dbReference>
<proteinExistence type="predicted"/>
<dbReference type="STRING" id="1993.SAMN04489713_101314"/>
<organism evidence="2 3">
    <name type="scientific">Actinomadura madurae</name>
    <dbReference type="NCBI Taxonomy" id="1993"/>
    <lineage>
        <taxon>Bacteria</taxon>
        <taxon>Bacillati</taxon>
        <taxon>Actinomycetota</taxon>
        <taxon>Actinomycetes</taxon>
        <taxon>Streptosporangiales</taxon>
        <taxon>Thermomonosporaceae</taxon>
        <taxon>Actinomadura</taxon>
    </lineage>
</organism>
<name>A0A1I4WG50_9ACTN</name>
<dbReference type="PANTHER" id="PTHR34202">
    <property type="entry name" value="UPF0548 PROTEIN"/>
    <property type="match status" value="1"/>
</dbReference>
<gene>
    <name evidence="2" type="ORF">SAMN04489713_101314</name>
</gene>
<sequence length="170" mass="18570">MAGQDFTYAEVGATRDAERPAGYRHLRHRMLVGRGPAAFRNAADAVMEFWMHRALPARVEASAPRAAPGVSVVVGLGAGPLRLRAPCRIVWTREEERYVGWAYGTLPGHPQSGEESFVVHLDEEGDVWLTVTAFSRPATAPARLAGPFGRAFQRAYARRCGAVLRGLSRS</sequence>